<organism evidence="9">
    <name type="scientific">uncultured bacterium A1Q1_fos_485</name>
    <dbReference type="NCBI Taxonomy" id="1256576"/>
    <lineage>
        <taxon>Bacteria</taxon>
        <taxon>environmental samples</taxon>
    </lineage>
</organism>
<keyword evidence="2 7" id="KW-0813">Transport</keyword>
<dbReference type="Gene3D" id="1.10.3720.10">
    <property type="entry name" value="MetI-like"/>
    <property type="match status" value="1"/>
</dbReference>
<keyword evidence="3" id="KW-1003">Cell membrane</keyword>
<reference evidence="9" key="1">
    <citation type="submission" date="2012-09" db="EMBL/GenBank/DDBJ databases">
        <title>Metagenomic Characterization of a Microbial Community in Wastewater Detects High Levels of Antibiotic Resistance.</title>
        <authorList>
            <person name="Abrams M."/>
            <person name="Caldwell A."/>
            <person name="Vandaei E."/>
            <person name="Lee W."/>
            <person name="Perrott J."/>
            <person name="Khan S.Y."/>
            <person name="Ta J."/>
            <person name="Romero D."/>
            <person name="Nguyen V."/>
            <person name="Pourmand N."/>
            <person name="Ouverney C.C."/>
        </authorList>
    </citation>
    <scope>NUCLEOTIDE SEQUENCE</scope>
</reference>
<feature type="transmembrane region" description="Helical" evidence="7">
    <location>
        <begin position="89"/>
        <end position="109"/>
    </location>
</feature>
<evidence type="ECO:0000256" key="6">
    <source>
        <dbReference type="ARBA" id="ARBA00023136"/>
    </source>
</evidence>
<dbReference type="AlphaFoldDB" id="L7VYP9"/>
<keyword evidence="4 7" id="KW-0812">Transmembrane</keyword>
<dbReference type="InterPro" id="IPR035906">
    <property type="entry name" value="MetI-like_sf"/>
</dbReference>
<evidence type="ECO:0000256" key="4">
    <source>
        <dbReference type="ARBA" id="ARBA00022692"/>
    </source>
</evidence>
<dbReference type="SUPFAM" id="SSF161098">
    <property type="entry name" value="MetI-like"/>
    <property type="match status" value="1"/>
</dbReference>
<dbReference type="GO" id="GO:0055085">
    <property type="term" value="P:transmembrane transport"/>
    <property type="evidence" value="ECO:0007669"/>
    <property type="project" value="InterPro"/>
</dbReference>
<evidence type="ECO:0000256" key="1">
    <source>
        <dbReference type="ARBA" id="ARBA00004651"/>
    </source>
</evidence>
<dbReference type="PANTHER" id="PTHR30193">
    <property type="entry name" value="ABC TRANSPORTER PERMEASE PROTEIN"/>
    <property type="match status" value="1"/>
</dbReference>
<comment type="similarity">
    <text evidence="7">Belongs to the binding-protein-dependent transport system permease family.</text>
</comment>
<evidence type="ECO:0000259" key="8">
    <source>
        <dbReference type="PROSITE" id="PS50928"/>
    </source>
</evidence>
<dbReference type="CDD" id="cd06261">
    <property type="entry name" value="TM_PBP2"/>
    <property type="match status" value="1"/>
</dbReference>
<dbReference type="InterPro" id="IPR000515">
    <property type="entry name" value="MetI-like"/>
</dbReference>
<dbReference type="EMBL" id="JX649912">
    <property type="protein sequence ID" value="AGC72824.1"/>
    <property type="molecule type" value="Genomic_DNA"/>
</dbReference>
<dbReference type="GO" id="GO:0005886">
    <property type="term" value="C:plasma membrane"/>
    <property type="evidence" value="ECO:0007669"/>
    <property type="project" value="UniProtKB-SubCell"/>
</dbReference>
<evidence type="ECO:0000313" key="9">
    <source>
        <dbReference type="EMBL" id="AGC72824.1"/>
    </source>
</evidence>
<comment type="subcellular location">
    <subcellularLocation>
        <location evidence="1 7">Cell membrane</location>
        <topology evidence="1 7">Multi-pass membrane protein</topology>
    </subcellularLocation>
</comment>
<feature type="domain" description="ABC transmembrane type-1" evidence="8">
    <location>
        <begin position="1"/>
        <end position="110"/>
    </location>
</feature>
<evidence type="ECO:0000256" key="5">
    <source>
        <dbReference type="ARBA" id="ARBA00022989"/>
    </source>
</evidence>
<protein>
    <submittedName>
        <fullName evidence="9">Binding-protein-dependent transport systems inner membrane component</fullName>
    </submittedName>
</protein>
<dbReference type="Pfam" id="PF00528">
    <property type="entry name" value="BPD_transp_1"/>
    <property type="match status" value="1"/>
</dbReference>
<name>L7VYP9_9BACT</name>
<comment type="caution">
    <text evidence="7">Lacks conserved residue(s) required for the propagation of feature annotation.</text>
</comment>
<sequence>MIIFLAGLQGIPEELYDAASIDGAGWWQRTLNVTIPLLTPTIFFNTVLGIIGALQTFDAAFVATEGGPGYATWFFGLHIWKQAFDYFNMGYGAALAWFFAVVIVILTMLQMRLSRRWVFYYGE</sequence>
<evidence type="ECO:0000256" key="3">
    <source>
        <dbReference type="ARBA" id="ARBA00022475"/>
    </source>
</evidence>
<evidence type="ECO:0000256" key="7">
    <source>
        <dbReference type="RuleBase" id="RU363032"/>
    </source>
</evidence>
<evidence type="ECO:0000256" key="2">
    <source>
        <dbReference type="ARBA" id="ARBA00022448"/>
    </source>
</evidence>
<keyword evidence="6 7" id="KW-0472">Membrane</keyword>
<proteinExistence type="inferred from homology"/>
<dbReference type="PANTHER" id="PTHR30193:SF1">
    <property type="entry name" value="ABC TRANSPORTER PERMEASE PROTEIN YESP-RELATED"/>
    <property type="match status" value="1"/>
</dbReference>
<dbReference type="PROSITE" id="PS50928">
    <property type="entry name" value="ABC_TM1"/>
    <property type="match status" value="1"/>
</dbReference>
<keyword evidence="5 7" id="KW-1133">Transmembrane helix</keyword>
<accession>L7VYP9</accession>
<dbReference type="InterPro" id="IPR051393">
    <property type="entry name" value="ABC_transporter_permease"/>
</dbReference>